<reference evidence="1" key="1">
    <citation type="submission" date="2014-11" db="EMBL/GenBank/DDBJ databases">
        <authorList>
            <person name="Amaro Gonzalez C."/>
        </authorList>
    </citation>
    <scope>NUCLEOTIDE SEQUENCE</scope>
</reference>
<name>A0A0E9TZD2_ANGAN</name>
<proteinExistence type="predicted"/>
<dbReference type="EMBL" id="GBXM01050297">
    <property type="protein sequence ID" value="JAH58280.1"/>
    <property type="molecule type" value="Transcribed_RNA"/>
</dbReference>
<evidence type="ECO:0000313" key="1">
    <source>
        <dbReference type="EMBL" id="JAH58280.1"/>
    </source>
</evidence>
<reference evidence="1" key="2">
    <citation type="journal article" date="2015" name="Fish Shellfish Immunol.">
        <title>Early steps in the European eel (Anguilla anguilla)-Vibrio vulnificus interaction in the gills: Role of the RtxA13 toxin.</title>
        <authorList>
            <person name="Callol A."/>
            <person name="Pajuelo D."/>
            <person name="Ebbesson L."/>
            <person name="Teles M."/>
            <person name="MacKenzie S."/>
            <person name="Amaro C."/>
        </authorList>
    </citation>
    <scope>NUCLEOTIDE SEQUENCE</scope>
</reference>
<accession>A0A0E9TZD2</accession>
<organism evidence="1">
    <name type="scientific">Anguilla anguilla</name>
    <name type="common">European freshwater eel</name>
    <name type="synonym">Muraena anguilla</name>
    <dbReference type="NCBI Taxonomy" id="7936"/>
    <lineage>
        <taxon>Eukaryota</taxon>
        <taxon>Metazoa</taxon>
        <taxon>Chordata</taxon>
        <taxon>Craniata</taxon>
        <taxon>Vertebrata</taxon>
        <taxon>Euteleostomi</taxon>
        <taxon>Actinopterygii</taxon>
        <taxon>Neopterygii</taxon>
        <taxon>Teleostei</taxon>
        <taxon>Anguilliformes</taxon>
        <taxon>Anguillidae</taxon>
        <taxon>Anguilla</taxon>
    </lineage>
</organism>
<protein>
    <submittedName>
        <fullName evidence="1">Uncharacterized protein</fullName>
    </submittedName>
</protein>
<sequence>MFAVDLRIN</sequence>